<dbReference type="PRINTS" id="PR00704">
    <property type="entry name" value="CALPAIN"/>
</dbReference>
<feature type="region of interest" description="Disordered" evidence="12">
    <location>
        <begin position="806"/>
        <end position="883"/>
    </location>
</feature>
<dbReference type="GO" id="GO:0008270">
    <property type="term" value="F:zinc ion binding"/>
    <property type="evidence" value="ECO:0007669"/>
    <property type="project" value="UniProtKB-KW"/>
</dbReference>
<dbReference type="Gene3D" id="2.60.120.380">
    <property type="match status" value="2"/>
</dbReference>
<dbReference type="InterPro" id="IPR036213">
    <property type="entry name" value="Calpain_III_sf"/>
</dbReference>
<evidence type="ECO:0000256" key="7">
    <source>
        <dbReference type="ARBA" id="ARBA00022801"/>
    </source>
</evidence>
<dbReference type="EnsemblProtists" id="EOD27647">
    <property type="protein sequence ID" value="EOD27647"/>
    <property type="gene ID" value="EMIHUDRAFT_204548"/>
</dbReference>
<evidence type="ECO:0000256" key="11">
    <source>
        <dbReference type="PROSITE-ProRule" id="PRU00239"/>
    </source>
</evidence>
<evidence type="ECO:0000256" key="9">
    <source>
        <dbReference type="ARBA" id="ARBA00022833"/>
    </source>
</evidence>
<evidence type="ECO:0000256" key="4">
    <source>
        <dbReference type="ARBA" id="ARBA00022723"/>
    </source>
</evidence>
<feature type="compositionally biased region" description="Low complexity" evidence="12">
    <location>
        <begin position="706"/>
        <end position="717"/>
    </location>
</feature>
<feature type="compositionally biased region" description="Pro residues" evidence="12">
    <location>
        <begin position="823"/>
        <end position="832"/>
    </location>
</feature>
<dbReference type="PANTHER" id="PTHR10183:SF379">
    <property type="entry name" value="CALPAIN-5"/>
    <property type="match status" value="1"/>
</dbReference>
<dbReference type="GO" id="GO:0004198">
    <property type="term" value="F:calcium-dependent cysteine-type endopeptidase activity"/>
    <property type="evidence" value="ECO:0007669"/>
    <property type="project" value="InterPro"/>
</dbReference>
<evidence type="ECO:0000256" key="3">
    <source>
        <dbReference type="ARBA" id="ARBA00022670"/>
    </source>
</evidence>
<feature type="active site" evidence="10">
    <location>
        <position position="525"/>
    </location>
</feature>
<dbReference type="AlphaFoldDB" id="A0A0D3JVW2"/>
<feature type="compositionally biased region" description="Low complexity" evidence="12">
    <location>
        <begin position="201"/>
        <end position="214"/>
    </location>
</feature>
<evidence type="ECO:0000313" key="15">
    <source>
        <dbReference type="Proteomes" id="UP000013827"/>
    </source>
</evidence>
<dbReference type="Proteomes" id="UP000013827">
    <property type="component" value="Unassembled WGS sequence"/>
</dbReference>
<organism evidence="14 15">
    <name type="scientific">Emiliania huxleyi (strain CCMP1516)</name>
    <dbReference type="NCBI Taxonomy" id="280463"/>
    <lineage>
        <taxon>Eukaryota</taxon>
        <taxon>Haptista</taxon>
        <taxon>Haptophyta</taxon>
        <taxon>Prymnesiophyceae</taxon>
        <taxon>Isochrysidales</taxon>
        <taxon>Noelaerhabdaceae</taxon>
        <taxon>Emiliania</taxon>
    </lineage>
</organism>
<dbReference type="HOGENOM" id="CLU_326385_0_0_1"/>
<keyword evidence="2" id="KW-0597">Phosphoprotein</keyword>
<dbReference type="InterPro" id="IPR022684">
    <property type="entry name" value="Calpain_cysteine_protease"/>
</dbReference>
<accession>A0A0D3JVW2</accession>
<dbReference type="PANTHER" id="PTHR10183">
    <property type="entry name" value="CALPAIN"/>
    <property type="match status" value="1"/>
</dbReference>
<dbReference type="InterPro" id="IPR022682">
    <property type="entry name" value="Calpain_domain_III"/>
</dbReference>
<evidence type="ECO:0000313" key="14">
    <source>
        <dbReference type="EnsemblProtists" id="EOD27647"/>
    </source>
</evidence>
<sequence length="883" mass="94098">MDVFLQVVTLPAPKKVLRETKSQNQNRKVRFLSFQNRKPDDRIRMTQPPVRRHLRDAVGRARVSASTLKDICEALRGAGCAPPPEAPAAPVDVEDVAAQSEMAEAAELDAVRREAAARPLASVDPVAGATEQSDEARLTARIEHFRQLKAARAAEDEKEGARQDALVKRVRASLAADEARLQQELAKMTEYESTLSTRQTEAAASLAQGEAALGPSREAEARNAGKARRALAEKRRREEKAARRGREQADAQRARKADIQLRGVGAGDPWELLVQPLVKQAVAGEPWDDYVFPAADPSLPPSKFGARWESAAQVFSSISVFADGGGETDPVETSDIVQGALGTSYLMSALAIAASRPQLIRDCFVTKEPNDAGLYCVRLFRDGLPRHVMVNDQLPMAADGSTPLFASSKREGELWISLLEKAYAKLYGSYAAIEGGHVDEALLDLTGGVSGESIALSSAASNLDALWDRLRFFSHAGYLLGAGAPTGCDTERSRRSTRLGLVAGHAYSIGRVVEESGHRLLQLRNPWGEAEWIGDWSDRSPLWTPRLKARLGWADAQDGTFWMCLRDFCGQFASLYVCRLQPKHWALAEAEGEWRGTTAGGCANYDTFGDNPQYAITIGTKPVPCLITLAQDLACEGDSRVSLDMATLAVAASADATSAQTDAAEAASESSTPDGTSDEGVGAGVSSDVGAHAGSEVGGAGEGVEESAAAPAGSGQAQQDEALPIGFAVVFKNGERVRKIYYSDWCAQTAPYRDVSLDVMLEPIGVGRSTTYTLLPTTFAPGQTRGFHIRLYSKVPVKLAALPEPDDGANEVVEAPPISAPEASPPEVPPSPQVVDDAARLTLPPPPDLDDDGATPRAAAAPASKASTEDDAARGTTASELSV</sequence>
<keyword evidence="5" id="KW-0677">Repeat</keyword>
<comment type="caution">
    <text evidence="11">Lacks conserved residue(s) required for the propagation of feature annotation.</text>
</comment>
<name>A0A0D3JVW2_EMIH1</name>
<dbReference type="PaxDb" id="2903-EOD27647"/>
<dbReference type="SMART" id="SM00230">
    <property type="entry name" value="CysPc"/>
    <property type="match status" value="1"/>
</dbReference>
<dbReference type="InterPro" id="IPR038765">
    <property type="entry name" value="Papain-like_cys_pep_sf"/>
</dbReference>
<keyword evidence="9" id="KW-0862">Zinc</keyword>
<feature type="compositionally biased region" description="Low complexity" evidence="12">
    <location>
        <begin position="684"/>
        <end position="695"/>
    </location>
</feature>
<dbReference type="eggNOG" id="KOG0045">
    <property type="taxonomic scope" value="Eukaryota"/>
</dbReference>
<dbReference type="InterPro" id="IPR022683">
    <property type="entry name" value="Calpain_III"/>
</dbReference>
<feature type="compositionally biased region" description="Low complexity" evidence="12">
    <location>
        <begin position="855"/>
        <end position="866"/>
    </location>
</feature>
<evidence type="ECO:0000256" key="6">
    <source>
        <dbReference type="ARBA" id="ARBA00022771"/>
    </source>
</evidence>
<keyword evidence="15" id="KW-1185">Reference proteome</keyword>
<dbReference type="Pfam" id="PF01067">
    <property type="entry name" value="Calpain_III"/>
    <property type="match status" value="1"/>
</dbReference>
<keyword evidence="3" id="KW-0645">Protease</keyword>
<keyword evidence="8" id="KW-0788">Thiol protease</keyword>
<keyword evidence="7" id="KW-0378">Hydrolase</keyword>
<reference evidence="14" key="2">
    <citation type="submission" date="2024-10" db="UniProtKB">
        <authorList>
            <consortium name="EnsemblProtists"/>
        </authorList>
    </citation>
    <scope>IDENTIFICATION</scope>
</reference>
<dbReference type="RefSeq" id="XP_005780076.1">
    <property type="nucleotide sequence ID" value="XM_005780019.1"/>
</dbReference>
<keyword evidence="4" id="KW-0479">Metal-binding</keyword>
<evidence type="ECO:0000256" key="8">
    <source>
        <dbReference type="ARBA" id="ARBA00022807"/>
    </source>
</evidence>
<dbReference type="InterPro" id="IPR001300">
    <property type="entry name" value="Peptidase_C2_calpain_cat"/>
</dbReference>
<dbReference type="SUPFAM" id="SSF54001">
    <property type="entry name" value="Cysteine proteinases"/>
    <property type="match status" value="1"/>
</dbReference>
<evidence type="ECO:0000256" key="1">
    <source>
        <dbReference type="ARBA" id="ARBA00007623"/>
    </source>
</evidence>
<feature type="compositionally biased region" description="Basic and acidic residues" evidence="12">
    <location>
        <begin position="230"/>
        <end position="255"/>
    </location>
</feature>
<feature type="active site" evidence="10">
    <location>
        <position position="505"/>
    </location>
</feature>
<proteinExistence type="inferred from homology"/>
<feature type="domain" description="Calpain catalytic" evidence="13">
    <location>
        <begin position="286"/>
        <end position="581"/>
    </location>
</feature>
<evidence type="ECO:0000256" key="10">
    <source>
        <dbReference type="PIRSR" id="PIRSR622684-1"/>
    </source>
</evidence>
<evidence type="ECO:0000256" key="12">
    <source>
        <dbReference type="SAM" id="MobiDB-lite"/>
    </source>
</evidence>
<dbReference type="SMART" id="SM00720">
    <property type="entry name" value="calpain_III"/>
    <property type="match status" value="1"/>
</dbReference>
<evidence type="ECO:0000256" key="5">
    <source>
        <dbReference type="ARBA" id="ARBA00022737"/>
    </source>
</evidence>
<dbReference type="STRING" id="2903.R1CY28"/>
<feature type="region of interest" description="Disordered" evidence="12">
    <location>
        <begin position="199"/>
        <end position="255"/>
    </location>
</feature>
<feature type="compositionally biased region" description="Low complexity" evidence="12">
    <location>
        <begin position="812"/>
        <end position="822"/>
    </location>
</feature>
<protein>
    <recommendedName>
        <fullName evidence="13">Calpain catalytic domain-containing protein</fullName>
    </recommendedName>
</protein>
<feature type="region of interest" description="Disordered" evidence="12">
    <location>
        <begin position="660"/>
        <end position="717"/>
    </location>
</feature>
<dbReference type="PROSITE" id="PS50203">
    <property type="entry name" value="CALPAIN_CAT"/>
    <property type="match status" value="1"/>
</dbReference>
<dbReference type="KEGG" id="ehx:EMIHUDRAFT_204548"/>
<dbReference type="SUPFAM" id="SSF49758">
    <property type="entry name" value="Calpain large subunit, middle domain (domain III)"/>
    <property type="match status" value="2"/>
</dbReference>
<evidence type="ECO:0000256" key="2">
    <source>
        <dbReference type="ARBA" id="ARBA00022553"/>
    </source>
</evidence>
<dbReference type="CDD" id="cd00044">
    <property type="entry name" value="CysPc"/>
    <property type="match status" value="1"/>
</dbReference>
<dbReference type="FunFam" id="3.90.70.10:FF:000010">
    <property type="entry name" value="Calpain 15"/>
    <property type="match status" value="1"/>
</dbReference>
<feature type="compositionally biased region" description="Low complexity" evidence="12">
    <location>
        <begin position="660"/>
        <end position="672"/>
    </location>
</feature>
<reference evidence="15" key="1">
    <citation type="journal article" date="2013" name="Nature">
        <title>Pan genome of the phytoplankton Emiliania underpins its global distribution.</title>
        <authorList>
            <person name="Read B.A."/>
            <person name="Kegel J."/>
            <person name="Klute M.J."/>
            <person name="Kuo A."/>
            <person name="Lefebvre S.C."/>
            <person name="Maumus F."/>
            <person name="Mayer C."/>
            <person name="Miller J."/>
            <person name="Monier A."/>
            <person name="Salamov A."/>
            <person name="Young J."/>
            <person name="Aguilar M."/>
            <person name="Claverie J.M."/>
            <person name="Frickenhaus S."/>
            <person name="Gonzalez K."/>
            <person name="Herman E.K."/>
            <person name="Lin Y.C."/>
            <person name="Napier J."/>
            <person name="Ogata H."/>
            <person name="Sarno A.F."/>
            <person name="Shmutz J."/>
            <person name="Schroeder D."/>
            <person name="de Vargas C."/>
            <person name="Verret F."/>
            <person name="von Dassow P."/>
            <person name="Valentin K."/>
            <person name="Van de Peer Y."/>
            <person name="Wheeler G."/>
            <person name="Dacks J.B."/>
            <person name="Delwiche C.F."/>
            <person name="Dyhrman S.T."/>
            <person name="Glockner G."/>
            <person name="John U."/>
            <person name="Richards T."/>
            <person name="Worden A.Z."/>
            <person name="Zhang X."/>
            <person name="Grigoriev I.V."/>
            <person name="Allen A.E."/>
            <person name="Bidle K."/>
            <person name="Borodovsky M."/>
            <person name="Bowler C."/>
            <person name="Brownlee C."/>
            <person name="Cock J.M."/>
            <person name="Elias M."/>
            <person name="Gladyshev V.N."/>
            <person name="Groth M."/>
            <person name="Guda C."/>
            <person name="Hadaegh A."/>
            <person name="Iglesias-Rodriguez M.D."/>
            <person name="Jenkins J."/>
            <person name="Jones B.M."/>
            <person name="Lawson T."/>
            <person name="Leese F."/>
            <person name="Lindquist E."/>
            <person name="Lobanov A."/>
            <person name="Lomsadze A."/>
            <person name="Malik S.B."/>
            <person name="Marsh M.E."/>
            <person name="Mackinder L."/>
            <person name="Mock T."/>
            <person name="Mueller-Roeber B."/>
            <person name="Pagarete A."/>
            <person name="Parker M."/>
            <person name="Probert I."/>
            <person name="Quesneville H."/>
            <person name="Raines C."/>
            <person name="Rensing S.A."/>
            <person name="Riano-Pachon D.M."/>
            <person name="Richier S."/>
            <person name="Rokitta S."/>
            <person name="Shiraiwa Y."/>
            <person name="Soanes D.M."/>
            <person name="van der Giezen M."/>
            <person name="Wahlund T.M."/>
            <person name="Williams B."/>
            <person name="Wilson W."/>
            <person name="Wolfe G."/>
            <person name="Wurch L.L."/>
        </authorList>
    </citation>
    <scope>NUCLEOTIDE SEQUENCE</scope>
</reference>
<dbReference type="Pfam" id="PF00648">
    <property type="entry name" value="Peptidase_C2"/>
    <property type="match status" value="1"/>
</dbReference>
<dbReference type="GeneID" id="17273192"/>
<comment type="similarity">
    <text evidence="1">Belongs to the peptidase C2 family.</text>
</comment>
<dbReference type="Gene3D" id="3.90.70.10">
    <property type="entry name" value="Cysteine proteinases"/>
    <property type="match status" value="1"/>
</dbReference>
<keyword evidence="6" id="KW-0863">Zinc-finger</keyword>
<dbReference type="GO" id="GO:0006508">
    <property type="term" value="P:proteolysis"/>
    <property type="evidence" value="ECO:0007669"/>
    <property type="project" value="UniProtKB-KW"/>
</dbReference>
<evidence type="ECO:0000259" key="13">
    <source>
        <dbReference type="PROSITE" id="PS50203"/>
    </source>
</evidence>